<sequence>MKRKNTVHLAPFGIFHQILCLVGFFMVSSMYQCTDPDSENTASTPDEFSDSISYYTRQVERQPDKNIPLFHRAKHFYERGAYDAALKDLQNALHIDSTHLETYLLKSQIEMDYFRSRAALKTLQKAEIIWPNSIEVKEDLAKTHLILKQYTSAREAAQKALEINPFSAKPHLFLGLIEKENQDTATAISHFQSAVQNNADLLDAWVELAKLKMSTDPDEAVPYFESALQIEPDNVHLWHTYATYWQSRDSLARAKECYKLINELDPEYKEAYFNKALILMDQDSFLTAIPVWDQYILQEPDQAQGYYYRGISHEMVQNYPAALNDYKEARERDPRLDQIEDAIKSMEQKIR</sequence>
<evidence type="ECO:0000256" key="3">
    <source>
        <dbReference type="PROSITE-ProRule" id="PRU00339"/>
    </source>
</evidence>
<organism evidence="5 6">
    <name type="scientific">Membranihabitans marinus</name>
    <dbReference type="NCBI Taxonomy" id="1227546"/>
    <lineage>
        <taxon>Bacteria</taxon>
        <taxon>Pseudomonadati</taxon>
        <taxon>Bacteroidota</taxon>
        <taxon>Saprospiria</taxon>
        <taxon>Saprospirales</taxon>
        <taxon>Saprospiraceae</taxon>
        <taxon>Membranihabitans</taxon>
    </lineage>
</organism>
<dbReference type="RefSeq" id="WP_222579557.1">
    <property type="nucleotide sequence ID" value="NZ_JAHVHU010000007.1"/>
</dbReference>
<dbReference type="Pfam" id="PF13432">
    <property type="entry name" value="TPR_16"/>
    <property type="match status" value="2"/>
</dbReference>
<gene>
    <name evidence="5" type="ORF">KUV50_07765</name>
</gene>
<dbReference type="Gene3D" id="1.25.40.10">
    <property type="entry name" value="Tetratricopeptide repeat domain"/>
    <property type="match status" value="3"/>
</dbReference>
<dbReference type="SMART" id="SM00028">
    <property type="entry name" value="TPR"/>
    <property type="match status" value="6"/>
</dbReference>
<name>A0A953HWT1_9BACT</name>
<evidence type="ECO:0000313" key="5">
    <source>
        <dbReference type="EMBL" id="MBY5958021.1"/>
    </source>
</evidence>
<evidence type="ECO:0000313" key="6">
    <source>
        <dbReference type="Proteomes" id="UP000753961"/>
    </source>
</evidence>
<dbReference type="InterPro" id="IPR050498">
    <property type="entry name" value="Ycf3"/>
</dbReference>
<dbReference type="PANTHER" id="PTHR44858:SF1">
    <property type="entry name" value="UDP-N-ACETYLGLUCOSAMINE--PEPTIDE N-ACETYLGLUCOSAMINYLTRANSFERASE SPINDLY-RELATED"/>
    <property type="match status" value="1"/>
</dbReference>
<dbReference type="InterPro" id="IPR011990">
    <property type="entry name" value="TPR-like_helical_dom_sf"/>
</dbReference>
<feature type="transmembrane region" description="Helical" evidence="4">
    <location>
        <begin position="12"/>
        <end position="31"/>
    </location>
</feature>
<dbReference type="EMBL" id="JAHVHU010000007">
    <property type="protein sequence ID" value="MBY5958021.1"/>
    <property type="molecule type" value="Genomic_DNA"/>
</dbReference>
<dbReference type="SUPFAM" id="SSF48452">
    <property type="entry name" value="TPR-like"/>
    <property type="match status" value="2"/>
</dbReference>
<reference evidence="5" key="1">
    <citation type="submission" date="2021-06" db="EMBL/GenBank/DDBJ databases">
        <title>44 bacteria genomes isolated from Dapeng, Shenzhen.</title>
        <authorList>
            <person name="Zheng W."/>
            <person name="Yu S."/>
            <person name="Huang Y."/>
        </authorList>
    </citation>
    <scope>NUCLEOTIDE SEQUENCE</scope>
    <source>
        <strain evidence="5">DP5N28-2</strain>
    </source>
</reference>
<evidence type="ECO:0000256" key="2">
    <source>
        <dbReference type="ARBA" id="ARBA00022803"/>
    </source>
</evidence>
<feature type="repeat" description="TPR" evidence="3">
    <location>
        <begin position="303"/>
        <end position="336"/>
    </location>
</feature>
<accession>A0A953HWT1</accession>
<dbReference type="Proteomes" id="UP000753961">
    <property type="component" value="Unassembled WGS sequence"/>
</dbReference>
<dbReference type="PROSITE" id="PS50005">
    <property type="entry name" value="TPR"/>
    <property type="match status" value="2"/>
</dbReference>
<keyword evidence="4" id="KW-0812">Transmembrane</keyword>
<keyword evidence="1" id="KW-0677">Repeat</keyword>
<keyword evidence="4" id="KW-1133">Transmembrane helix</keyword>
<dbReference type="PANTHER" id="PTHR44858">
    <property type="entry name" value="TETRATRICOPEPTIDE REPEAT PROTEIN 6"/>
    <property type="match status" value="1"/>
</dbReference>
<evidence type="ECO:0000256" key="4">
    <source>
        <dbReference type="SAM" id="Phobius"/>
    </source>
</evidence>
<feature type="repeat" description="TPR" evidence="3">
    <location>
        <begin position="134"/>
        <end position="167"/>
    </location>
</feature>
<proteinExistence type="predicted"/>
<keyword evidence="6" id="KW-1185">Reference proteome</keyword>
<protein>
    <submittedName>
        <fullName evidence="5">Tetratricopeptide repeat protein</fullName>
    </submittedName>
</protein>
<keyword evidence="2 3" id="KW-0802">TPR repeat</keyword>
<dbReference type="InterPro" id="IPR019734">
    <property type="entry name" value="TPR_rpt"/>
</dbReference>
<comment type="caution">
    <text evidence="5">The sequence shown here is derived from an EMBL/GenBank/DDBJ whole genome shotgun (WGS) entry which is preliminary data.</text>
</comment>
<dbReference type="AlphaFoldDB" id="A0A953HWT1"/>
<keyword evidence="4" id="KW-0472">Membrane</keyword>
<evidence type="ECO:0000256" key="1">
    <source>
        <dbReference type="ARBA" id="ARBA00022737"/>
    </source>
</evidence>